<dbReference type="GO" id="GO:0006829">
    <property type="term" value="P:zinc ion transport"/>
    <property type="evidence" value="ECO:0007669"/>
    <property type="project" value="TreeGrafter"/>
</dbReference>
<evidence type="ECO:0000256" key="5">
    <source>
        <dbReference type="ARBA" id="ARBA00022989"/>
    </source>
</evidence>
<keyword evidence="2" id="KW-0813">Transport</keyword>
<evidence type="ECO:0000256" key="4">
    <source>
        <dbReference type="ARBA" id="ARBA00022833"/>
    </source>
</evidence>
<feature type="transmembrane region" description="Helical" evidence="12">
    <location>
        <begin position="31"/>
        <end position="52"/>
    </location>
</feature>
<evidence type="ECO:0000256" key="12">
    <source>
        <dbReference type="SAM" id="Phobius"/>
    </source>
</evidence>
<feature type="transmembrane region" description="Helical" evidence="12">
    <location>
        <begin position="210"/>
        <end position="232"/>
    </location>
</feature>
<feature type="region of interest" description="Disordered" evidence="11">
    <location>
        <begin position="319"/>
        <end position="352"/>
    </location>
</feature>
<dbReference type="Proteomes" id="UP000783686">
    <property type="component" value="Unassembled WGS sequence"/>
</dbReference>
<feature type="transmembrane region" description="Helical" evidence="12">
    <location>
        <begin position="72"/>
        <end position="92"/>
    </location>
</feature>
<dbReference type="PANTHER" id="PTHR46531:SF1">
    <property type="entry name" value="ZINC TRANSPORTER 6"/>
    <property type="match status" value="1"/>
</dbReference>
<gene>
    <name evidence="14" type="ORF">BOKJ2_LOCUS6809</name>
</gene>
<evidence type="ECO:0000256" key="8">
    <source>
        <dbReference type="ARBA" id="ARBA00023136"/>
    </source>
</evidence>
<proteinExistence type="predicted"/>
<comment type="function">
    <text evidence="10">Has probably no intrinsic transporter activity but together with SLC30A5 forms a functional zinc ion:proton antiporter heterodimer, mediating zinc entry into the lumen of organelles along the secretory pathway. As part of that zinc ion:proton antiporter, contributes to zinc ion homeostasis within the early secretory pathway and regulates the activation and folding of enzymes like alkaline phosphatases and enzymes involved in phosphatidylinositol glycan anchor biosynthesis.</text>
</comment>
<comment type="subunit">
    <text evidence="9">Heterodimer with SLC30A5; form a functional zinc ion transmembrane transporter.</text>
</comment>
<evidence type="ECO:0000256" key="11">
    <source>
        <dbReference type="SAM" id="MobiDB-lite"/>
    </source>
</evidence>
<feature type="transmembrane region" description="Helical" evidence="12">
    <location>
        <begin position="6"/>
        <end position="24"/>
    </location>
</feature>
<dbReference type="InterPro" id="IPR052005">
    <property type="entry name" value="CDF_SLC30A"/>
</dbReference>
<evidence type="ECO:0000256" key="6">
    <source>
        <dbReference type="ARBA" id="ARBA00023034"/>
    </source>
</evidence>
<keyword evidence="8 12" id="KW-0472">Membrane</keyword>
<keyword evidence="15" id="KW-1185">Reference proteome</keyword>
<protein>
    <recommendedName>
        <fullName evidence="13">Cation efflux protein transmembrane domain-containing protein</fullName>
    </recommendedName>
</protein>
<keyword evidence="7" id="KW-0406">Ion transport</keyword>
<keyword evidence="6" id="KW-0333">Golgi apparatus</keyword>
<organism evidence="14 15">
    <name type="scientific">Bursaphelenchus okinawaensis</name>
    <dbReference type="NCBI Taxonomy" id="465554"/>
    <lineage>
        <taxon>Eukaryota</taxon>
        <taxon>Metazoa</taxon>
        <taxon>Ecdysozoa</taxon>
        <taxon>Nematoda</taxon>
        <taxon>Chromadorea</taxon>
        <taxon>Rhabditida</taxon>
        <taxon>Tylenchina</taxon>
        <taxon>Tylenchomorpha</taxon>
        <taxon>Aphelenchoidea</taxon>
        <taxon>Aphelenchoididae</taxon>
        <taxon>Bursaphelenchus</taxon>
    </lineage>
</organism>
<sequence>MSSGTAVASTAVCGFNTLVLIYAVTTTGSLLLTECAWLSFFSTAVLLIATYGETFARRQGKAGKYTYGFARLPVLAVFSSTAIVQLSAVFVLKESLETILDLGHHHGAHESHASLFFLSTVLVSLSLTLAAYSIPHNPFNHVLAAASSSIVQEHAADLSHAVCSVIPGLSRLLLPRINALSLMASLSSIAVFLTVNLIDAYEWIDAISAVLLALAAFSTMMPLSTYTGLILLQTVPAHVRNQIDRCVAEAQTVDGVLELRETHFWQIDFNQIAGSVDVRIRKDANEQLILASVTEKLSGLVNILTVQVLKDVTTSWKTLHSSAGPPPIPTQVYHHPQEQHGHSHDHGVHHHH</sequence>
<evidence type="ECO:0000256" key="7">
    <source>
        <dbReference type="ARBA" id="ARBA00023065"/>
    </source>
</evidence>
<dbReference type="EMBL" id="CAJFCW020000003">
    <property type="protein sequence ID" value="CAG9106767.1"/>
    <property type="molecule type" value="Genomic_DNA"/>
</dbReference>
<feature type="domain" description="Cation efflux protein transmembrane" evidence="13">
    <location>
        <begin position="7"/>
        <end position="232"/>
    </location>
</feature>
<feature type="transmembrane region" description="Helical" evidence="12">
    <location>
        <begin position="113"/>
        <end position="134"/>
    </location>
</feature>
<accession>A0A811KNG9</accession>
<reference evidence="14" key="1">
    <citation type="submission" date="2020-09" db="EMBL/GenBank/DDBJ databases">
        <authorList>
            <person name="Kikuchi T."/>
        </authorList>
    </citation>
    <scope>NUCLEOTIDE SEQUENCE</scope>
    <source>
        <strain evidence="14">SH1</strain>
    </source>
</reference>
<evidence type="ECO:0000313" key="14">
    <source>
        <dbReference type="EMBL" id="CAD5216881.1"/>
    </source>
</evidence>
<dbReference type="GO" id="GO:0008324">
    <property type="term" value="F:monoatomic cation transmembrane transporter activity"/>
    <property type="evidence" value="ECO:0007669"/>
    <property type="project" value="InterPro"/>
</dbReference>
<evidence type="ECO:0000256" key="3">
    <source>
        <dbReference type="ARBA" id="ARBA00022692"/>
    </source>
</evidence>
<dbReference type="OrthoDB" id="5382797at2759"/>
<keyword evidence="5 12" id="KW-1133">Transmembrane helix</keyword>
<name>A0A811KNG9_9BILA</name>
<dbReference type="InterPro" id="IPR027469">
    <property type="entry name" value="Cation_efflux_TMD_sf"/>
</dbReference>
<comment type="subcellular location">
    <subcellularLocation>
        <location evidence="1">Golgi apparatus</location>
        <location evidence="1">trans-Golgi network membrane</location>
        <topology evidence="1">Multi-pass membrane protein</topology>
    </subcellularLocation>
</comment>
<dbReference type="Proteomes" id="UP000614601">
    <property type="component" value="Unassembled WGS sequence"/>
</dbReference>
<evidence type="ECO:0000256" key="2">
    <source>
        <dbReference type="ARBA" id="ARBA00022448"/>
    </source>
</evidence>
<comment type="caution">
    <text evidence="14">The sequence shown here is derived from an EMBL/GenBank/DDBJ whole genome shotgun (WGS) entry which is preliminary data.</text>
</comment>
<evidence type="ECO:0000313" key="15">
    <source>
        <dbReference type="Proteomes" id="UP000614601"/>
    </source>
</evidence>
<dbReference type="PANTHER" id="PTHR46531">
    <property type="entry name" value="ZINC TRANSPORTER 6"/>
    <property type="match status" value="1"/>
</dbReference>
<evidence type="ECO:0000256" key="9">
    <source>
        <dbReference type="ARBA" id="ARBA00038600"/>
    </source>
</evidence>
<dbReference type="AlphaFoldDB" id="A0A811KNG9"/>
<keyword evidence="3 12" id="KW-0812">Transmembrane</keyword>
<evidence type="ECO:0000256" key="10">
    <source>
        <dbReference type="ARBA" id="ARBA00045455"/>
    </source>
</evidence>
<dbReference type="EMBL" id="CAJFDH010000003">
    <property type="protein sequence ID" value="CAD5216881.1"/>
    <property type="molecule type" value="Genomic_DNA"/>
</dbReference>
<dbReference type="Gene3D" id="1.20.1510.10">
    <property type="entry name" value="Cation efflux protein transmembrane domain"/>
    <property type="match status" value="1"/>
</dbReference>
<feature type="compositionally biased region" description="Basic and acidic residues" evidence="11">
    <location>
        <begin position="335"/>
        <end position="346"/>
    </location>
</feature>
<evidence type="ECO:0000256" key="1">
    <source>
        <dbReference type="ARBA" id="ARBA00004166"/>
    </source>
</evidence>
<evidence type="ECO:0000259" key="13">
    <source>
        <dbReference type="Pfam" id="PF01545"/>
    </source>
</evidence>
<feature type="transmembrane region" description="Helical" evidence="12">
    <location>
        <begin position="177"/>
        <end position="198"/>
    </location>
</feature>
<dbReference type="Pfam" id="PF01545">
    <property type="entry name" value="Cation_efflux"/>
    <property type="match status" value="1"/>
</dbReference>
<dbReference type="InterPro" id="IPR058533">
    <property type="entry name" value="Cation_efflux_TM"/>
</dbReference>
<dbReference type="SUPFAM" id="SSF161111">
    <property type="entry name" value="Cation efflux protein transmembrane domain-like"/>
    <property type="match status" value="1"/>
</dbReference>
<dbReference type="GO" id="GO:0005794">
    <property type="term" value="C:Golgi apparatus"/>
    <property type="evidence" value="ECO:0007669"/>
    <property type="project" value="UniProtKB-SubCell"/>
</dbReference>
<keyword evidence="4" id="KW-0862">Zinc</keyword>
<dbReference type="GO" id="GO:0016020">
    <property type="term" value="C:membrane"/>
    <property type="evidence" value="ECO:0007669"/>
    <property type="project" value="InterPro"/>
</dbReference>